<gene>
    <name evidence="2" type="ORF">GCM10012284_43660</name>
</gene>
<dbReference type="Proteomes" id="UP000656042">
    <property type="component" value="Unassembled WGS sequence"/>
</dbReference>
<evidence type="ECO:0000313" key="3">
    <source>
        <dbReference type="Proteomes" id="UP000656042"/>
    </source>
</evidence>
<reference evidence="2" key="1">
    <citation type="journal article" date="2014" name="Int. J. Syst. Evol. Microbiol.">
        <title>Complete genome sequence of Corynebacterium casei LMG S-19264T (=DSM 44701T), isolated from a smear-ripened cheese.</title>
        <authorList>
            <consortium name="US DOE Joint Genome Institute (JGI-PGF)"/>
            <person name="Walter F."/>
            <person name="Albersmeier A."/>
            <person name="Kalinowski J."/>
            <person name="Ruckert C."/>
        </authorList>
    </citation>
    <scope>NUCLEOTIDE SEQUENCE</scope>
    <source>
        <strain evidence="2">CGMCC 4.7299</strain>
    </source>
</reference>
<feature type="transmembrane region" description="Helical" evidence="1">
    <location>
        <begin position="37"/>
        <end position="58"/>
    </location>
</feature>
<organism evidence="2 3">
    <name type="scientific">Mangrovihabitans endophyticus</name>
    <dbReference type="NCBI Taxonomy" id="1751298"/>
    <lineage>
        <taxon>Bacteria</taxon>
        <taxon>Bacillati</taxon>
        <taxon>Actinomycetota</taxon>
        <taxon>Actinomycetes</taxon>
        <taxon>Micromonosporales</taxon>
        <taxon>Micromonosporaceae</taxon>
        <taxon>Mangrovihabitans</taxon>
    </lineage>
</organism>
<protein>
    <submittedName>
        <fullName evidence="2">Uncharacterized protein</fullName>
    </submittedName>
</protein>
<name>A0A8J3C1L2_9ACTN</name>
<sequence length="197" mass="19599">MHLRGRRVPTAAAVAAGTVAAMWCGWRAWPGTPAACAEAVSLTVMLAVVAFGPTLGGADESLDRTAAVRWPAVRAGHLLLAAAVVAGPLLLTAGTAAPFGPPALALRDTAGLLGLTALSATLDGPARAWIAPLTWTLIAVMPFTAPGDGLAAQVVTWPVAPAGDTTAAVCATVLAAVGAARYARRGCPRVATPDAPA</sequence>
<accession>A0A8J3C1L2</accession>
<dbReference type="AlphaFoldDB" id="A0A8J3C1L2"/>
<keyword evidence="1" id="KW-1133">Transmembrane helix</keyword>
<evidence type="ECO:0000256" key="1">
    <source>
        <dbReference type="SAM" id="Phobius"/>
    </source>
</evidence>
<proteinExistence type="predicted"/>
<keyword evidence="3" id="KW-1185">Reference proteome</keyword>
<evidence type="ECO:0000313" key="2">
    <source>
        <dbReference type="EMBL" id="GGL04283.1"/>
    </source>
</evidence>
<keyword evidence="1" id="KW-0472">Membrane</keyword>
<comment type="caution">
    <text evidence="2">The sequence shown here is derived from an EMBL/GenBank/DDBJ whole genome shotgun (WGS) entry which is preliminary data.</text>
</comment>
<feature type="transmembrane region" description="Helical" evidence="1">
    <location>
        <begin position="78"/>
        <end position="99"/>
    </location>
</feature>
<dbReference type="EMBL" id="BMMX01000022">
    <property type="protein sequence ID" value="GGL04283.1"/>
    <property type="molecule type" value="Genomic_DNA"/>
</dbReference>
<reference evidence="2" key="2">
    <citation type="submission" date="2020-09" db="EMBL/GenBank/DDBJ databases">
        <authorList>
            <person name="Sun Q."/>
            <person name="Zhou Y."/>
        </authorList>
    </citation>
    <scope>NUCLEOTIDE SEQUENCE</scope>
    <source>
        <strain evidence="2">CGMCC 4.7299</strain>
    </source>
</reference>
<keyword evidence="1" id="KW-0812">Transmembrane</keyword>